<evidence type="ECO:0000259" key="3">
    <source>
        <dbReference type="Pfam" id="PF21724"/>
    </source>
</evidence>
<proteinExistence type="predicted"/>
<dbReference type="RefSeq" id="WP_150796311.1">
    <property type="nucleotide sequence ID" value="NZ_CABVHU010000001.1"/>
</dbReference>
<feature type="compositionally biased region" description="Basic and acidic residues" evidence="1">
    <location>
        <begin position="319"/>
        <end position="329"/>
    </location>
</feature>
<dbReference type="InterPro" id="IPR028238">
    <property type="entry name" value="Ntox46"/>
</dbReference>
<feature type="domain" description="Bacterial toxin 46" evidence="2">
    <location>
        <begin position="321"/>
        <end position="477"/>
    </location>
</feature>
<dbReference type="Pfam" id="PF21724">
    <property type="entry name" value="DUF6861"/>
    <property type="match status" value="1"/>
</dbReference>
<evidence type="ECO:0000313" key="4">
    <source>
        <dbReference type="EMBL" id="VVN70006.1"/>
    </source>
</evidence>
<reference evidence="4 5" key="1">
    <citation type="submission" date="2019-09" db="EMBL/GenBank/DDBJ databases">
        <authorList>
            <person name="Chandra G."/>
            <person name="Truman W A."/>
        </authorList>
    </citation>
    <scope>NUCLEOTIDE SEQUENCE [LARGE SCALE GENOMIC DNA]</scope>
    <source>
        <strain evidence="4">PS833</strain>
    </source>
</reference>
<name>A0A5E6ZUG9_PSEFL</name>
<feature type="compositionally biased region" description="Basic and acidic residues" evidence="1">
    <location>
        <begin position="291"/>
        <end position="302"/>
    </location>
</feature>
<gene>
    <name evidence="4" type="ORF">PS833_00348</name>
</gene>
<dbReference type="InterPro" id="IPR049195">
    <property type="entry name" value="Tre1-like_N"/>
</dbReference>
<evidence type="ECO:0000256" key="1">
    <source>
        <dbReference type="SAM" id="MobiDB-lite"/>
    </source>
</evidence>
<evidence type="ECO:0000313" key="5">
    <source>
        <dbReference type="Proteomes" id="UP000409037"/>
    </source>
</evidence>
<dbReference type="OrthoDB" id="7022789at2"/>
<feature type="domain" description="NAD(+)--protein-arginine ADP-ribosyltransferase Tre1-like N-terminal" evidence="3">
    <location>
        <begin position="65"/>
        <end position="271"/>
    </location>
</feature>
<dbReference type="Pfam" id="PF15538">
    <property type="entry name" value="Ntox46"/>
    <property type="match status" value="1"/>
</dbReference>
<organism evidence="4 5">
    <name type="scientific">Pseudomonas fluorescens</name>
    <dbReference type="NCBI Taxonomy" id="294"/>
    <lineage>
        <taxon>Bacteria</taxon>
        <taxon>Pseudomonadati</taxon>
        <taxon>Pseudomonadota</taxon>
        <taxon>Gammaproteobacteria</taxon>
        <taxon>Pseudomonadales</taxon>
        <taxon>Pseudomonadaceae</taxon>
        <taxon>Pseudomonas</taxon>
    </lineage>
</organism>
<dbReference type="EMBL" id="CABVHU010000001">
    <property type="protein sequence ID" value="VVN70006.1"/>
    <property type="molecule type" value="Genomic_DNA"/>
</dbReference>
<dbReference type="AlphaFoldDB" id="A0A5E6ZUG9"/>
<accession>A0A5E6ZUG9</accession>
<dbReference type="Proteomes" id="UP000409037">
    <property type="component" value="Unassembled WGS sequence"/>
</dbReference>
<protein>
    <submittedName>
        <fullName evidence="4">Uncharacterized protein</fullName>
    </submittedName>
</protein>
<evidence type="ECO:0000259" key="2">
    <source>
        <dbReference type="Pfam" id="PF15538"/>
    </source>
</evidence>
<feature type="region of interest" description="Disordered" evidence="1">
    <location>
        <begin position="278"/>
        <end position="329"/>
    </location>
</feature>
<sequence>MDLLANVPSWADVERNLDQKFSELNQGVNEGLQSVHDNWNGFTRRVGNGASQAYGYMGGHRIDAVNRAMTLSYPIIQMDLKRKWASIEIEQILPVLLQLVKEVSMILGGSVAIGTVAGGAAGAFAFGIGAAPGAAAGAGIGLQVGNLILMGLGLSAIAEYFYQGLPACLSSLQEGIATAWHAEEGVKPSGLDPTGGSAALVQERIERAARQLARGQEQLVLLLLTAIVTYLTRGQMKAGVVGSMESIATRSAKLQAQISNKQLAGWLARNEQKLLAQSELQLKEPTPLTKAEPEPPPLREKPAQQPMSKPANEALADPGTRRDYLNKKFGRTGDLDKDIFIRGNKKTAENFFQSQGYKPEDYRSYMRGLDFSEPVRVETINSGKKLWQYQVPGGRQGIWYSPTPDIVPSQLGINPLGQIYKTETVVPKIVNVYQTTEKISVLRSTSAPVTDTWSVPPQPFDAIGGARQITSGQKELFKLINSGE</sequence>